<feature type="active site" description="Proton acceptor" evidence="2">
    <location>
        <position position="64"/>
    </location>
</feature>
<dbReference type="CDD" id="cd00475">
    <property type="entry name" value="Cis_IPPS"/>
    <property type="match status" value="1"/>
</dbReference>
<dbReference type="Gene3D" id="3.40.1180.10">
    <property type="entry name" value="Decaprenyl diphosphate synthase-like"/>
    <property type="match status" value="1"/>
</dbReference>
<comment type="function">
    <text evidence="2">Catalyzes the condensation of isopentenyl diphosphate (IPP) with allylic pyrophosphates generating different type of terpenoids.</text>
</comment>
<dbReference type="InterPro" id="IPR001441">
    <property type="entry name" value="UPP_synth-like"/>
</dbReference>
<dbReference type="GO" id="GO:0000287">
    <property type="term" value="F:magnesium ion binding"/>
    <property type="evidence" value="ECO:0007669"/>
    <property type="project" value="UniProtKB-UniRule"/>
</dbReference>
<dbReference type="GO" id="GO:0045547">
    <property type="term" value="F:ditrans,polycis-polyprenyl diphosphate synthase [(2E,6E)-farnesyl diphosphate specific] activity"/>
    <property type="evidence" value="ECO:0007669"/>
    <property type="project" value="TreeGrafter"/>
</dbReference>
<evidence type="ECO:0000256" key="2">
    <source>
        <dbReference type="HAMAP-Rule" id="MF_01139"/>
    </source>
</evidence>
<feature type="binding site" evidence="2">
    <location>
        <position position="181"/>
    </location>
    <ligand>
        <name>substrate</name>
    </ligand>
</feature>
<comment type="caution">
    <text evidence="3">The sequence shown here is derived from an EMBL/GenBank/DDBJ whole genome shotgun (WGS) entry which is preliminary data.</text>
</comment>
<feature type="active site" evidence="2">
    <location>
        <position position="16"/>
    </location>
</feature>
<keyword evidence="2" id="KW-0460">Magnesium</keyword>
<dbReference type="HAMAP" id="MF_01139">
    <property type="entry name" value="ISPT"/>
    <property type="match status" value="1"/>
</dbReference>
<dbReference type="InterPro" id="IPR018520">
    <property type="entry name" value="UPP_synth-like_CS"/>
</dbReference>
<name>A0A1G2E4W1_9BACT</name>
<comment type="subunit">
    <text evidence="2">Homodimer.</text>
</comment>
<evidence type="ECO:0000256" key="1">
    <source>
        <dbReference type="ARBA" id="ARBA00022679"/>
    </source>
</evidence>
<dbReference type="EMBL" id="MHLZ01000004">
    <property type="protein sequence ID" value="OGZ20301.1"/>
    <property type="molecule type" value="Genomic_DNA"/>
</dbReference>
<keyword evidence="2" id="KW-0479">Metal-binding</keyword>
<feature type="binding site" evidence="2">
    <location>
        <position position="65"/>
    </location>
    <ligand>
        <name>substrate</name>
    </ligand>
</feature>
<dbReference type="SUPFAM" id="SSF64005">
    <property type="entry name" value="Undecaprenyl diphosphate synthase"/>
    <property type="match status" value="1"/>
</dbReference>
<dbReference type="PANTHER" id="PTHR10291:SF0">
    <property type="entry name" value="DEHYDRODOLICHYL DIPHOSPHATE SYNTHASE 2"/>
    <property type="match status" value="1"/>
</dbReference>
<feature type="binding site" evidence="2">
    <location>
        <begin position="61"/>
        <end position="63"/>
    </location>
    <ligand>
        <name>substrate</name>
    </ligand>
</feature>
<feature type="binding site" evidence="2">
    <location>
        <position position="16"/>
    </location>
    <ligand>
        <name>Mg(2+)</name>
        <dbReference type="ChEBI" id="CHEBI:18420"/>
    </ligand>
</feature>
<comment type="caution">
    <text evidence="2">Lacks conserved residue(s) required for the propagation of feature annotation.</text>
</comment>
<dbReference type="PANTHER" id="PTHR10291">
    <property type="entry name" value="DEHYDRODOLICHYL DIPHOSPHATE SYNTHASE FAMILY MEMBER"/>
    <property type="match status" value="1"/>
</dbReference>
<dbReference type="NCBIfam" id="TIGR00055">
    <property type="entry name" value="uppS"/>
    <property type="match status" value="1"/>
</dbReference>
<protein>
    <recommendedName>
        <fullName evidence="2">Isoprenyl transferase</fullName>
        <ecNumber evidence="2">2.5.1.-</ecNumber>
    </recommendedName>
</protein>
<dbReference type="EC" id="2.5.1.-" evidence="2"/>
<reference evidence="3 4" key="1">
    <citation type="journal article" date="2016" name="Nat. Commun.">
        <title>Thousands of microbial genomes shed light on interconnected biogeochemical processes in an aquifer system.</title>
        <authorList>
            <person name="Anantharaman K."/>
            <person name="Brown C.T."/>
            <person name="Hug L.A."/>
            <person name="Sharon I."/>
            <person name="Castelle C.J."/>
            <person name="Probst A.J."/>
            <person name="Thomas B.C."/>
            <person name="Singh A."/>
            <person name="Wilkins M.J."/>
            <person name="Karaoz U."/>
            <person name="Brodie E.L."/>
            <person name="Williams K.H."/>
            <person name="Hubbard S.S."/>
            <person name="Banfield J.F."/>
        </authorList>
    </citation>
    <scope>NUCLEOTIDE SEQUENCE [LARGE SCALE GENOMIC DNA]</scope>
</reference>
<feature type="binding site" evidence="2">
    <location>
        <position position="33"/>
    </location>
    <ligand>
        <name>substrate</name>
    </ligand>
</feature>
<proteinExistence type="inferred from homology"/>
<dbReference type="Proteomes" id="UP000177360">
    <property type="component" value="Unassembled WGS sequence"/>
</dbReference>
<organism evidence="3 4">
    <name type="scientific">Candidatus Nealsonbacteria bacterium RIFCSPHIGHO2_01_FULL_38_55</name>
    <dbReference type="NCBI Taxonomy" id="1801664"/>
    <lineage>
        <taxon>Bacteria</taxon>
        <taxon>Candidatus Nealsoniibacteriota</taxon>
    </lineage>
</organism>
<dbReference type="Pfam" id="PF01255">
    <property type="entry name" value="Prenyltransf"/>
    <property type="match status" value="1"/>
</dbReference>
<dbReference type="FunFam" id="3.40.1180.10:FF:000001">
    <property type="entry name" value="(2E,6E)-farnesyl-diphosphate-specific ditrans,polycis-undecaprenyl-diphosphate synthase"/>
    <property type="match status" value="1"/>
</dbReference>
<sequence length="232" mass="27007">MTILEKIPEHLGIIIDGNRRWAEEKGLPSFEGHRRGLDNVKRIGDWCYEKRVKIITFYAFSIENWNRTKIEVAYLMKLLEGAVSGKYLADLNEKKIQLQVIGQKERLSKSLQYKIIKAEKSTRNNKNGILNLAVSYGGRAEIVQAIKNIIKNKTAAEQITEDLISENLWTRGLPSPDLIIRTGGEQRLSNFLTWQSIYSELYFTDKYWPDFNENDLDKAFFDFSQRERRLGK</sequence>
<keyword evidence="1 2" id="KW-0808">Transferase</keyword>
<feature type="binding site" evidence="2">
    <location>
        <begin position="17"/>
        <end position="20"/>
    </location>
    <ligand>
        <name>substrate</name>
    </ligand>
</feature>
<feature type="binding site" evidence="2">
    <location>
        <position position="200"/>
    </location>
    <ligand>
        <name>Mg(2+)</name>
        <dbReference type="ChEBI" id="CHEBI:18420"/>
    </ligand>
</feature>
<comment type="cofactor">
    <cofactor evidence="2">
        <name>Mg(2+)</name>
        <dbReference type="ChEBI" id="CHEBI:18420"/>
    </cofactor>
    <text evidence="2">Binds 2 magnesium ions per subunit.</text>
</comment>
<feature type="binding site" evidence="2">
    <location>
        <position position="67"/>
    </location>
    <ligand>
        <name>substrate</name>
    </ligand>
</feature>
<comment type="similarity">
    <text evidence="2">Belongs to the UPP synthase family.</text>
</comment>
<dbReference type="PROSITE" id="PS01066">
    <property type="entry name" value="UPP_SYNTHASE"/>
    <property type="match status" value="1"/>
</dbReference>
<gene>
    <name evidence="3" type="ORF">A2626_00205</name>
</gene>
<accession>A0A1G2E4W1</accession>
<dbReference type="GO" id="GO:0016094">
    <property type="term" value="P:polyprenol biosynthetic process"/>
    <property type="evidence" value="ECO:0007669"/>
    <property type="project" value="TreeGrafter"/>
</dbReference>
<dbReference type="AlphaFoldDB" id="A0A1G2E4W1"/>
<feature type="binding site" evidence="2">
    <location>
        <position position="21"/>
    </location>
    <ligand>
        <name>substrate</name>
    </ligand>
</feature>
<evidence type="ECO:0000313" key="3">
    <source>
        <dbReference type="EMBL" id="OGZ20301.1"/>
    </source>
</evidence>
<evidence type="ECO:0000313" key="4">
    <source>
        <dbReference type="Proteomes" id="UP000177360"/>
    </source>
</evidence>
<dbReference type="InterPro" id="IPR036424">
    <property type="entry name" value="UPP_synth-like_sf"/>
</dbReference>
<feature type="binding site" evidence="2">
    <location>
        <begin position="187"/>
        <end position="189"/>
    </location>
    <ligand>
        <name>substrate</name>
    </ligand>
</feature>